<dbReference type="AlphaFoldDB" id="A0AB74CFP3"/>
<feature type="repeat" description="ANK" evidence="3">
    <location>
        <begin position="45"/>
        <end position="78"/>
    </location>
</feature>
<dbReference type="Proteomes" id="UP000275480">
    <property type="component" value="Unassembled WGS sequence"/>
</dbReference>
<evidence type="ECO:0000313" key="5">
    <source>
        <dbReference type="Proteomes" id="UP000275480"/>
    </source>
</evidence>
<dbReference type="PROSITE" id="PS50297">
    <property type="entry name" value="ANK_REP_REGION"/>
    <property type="match status" value="2"/>
</dbReference>
<dbReference type="InterPro" id="IPR002110">
    <property type="entry name" value="Ankyrin_rpt"/>
</dbReference>
<evidence type="ECO:0000256" key="3">
    <source>
        <dbReference type="PROSITE-ProRule" id="PRU00023"/>
    </source>
</evidence>
<gene>
    <name evidence="4" type="ORF">CA14_005219</name>
</gene>
<evidence type="ECO:0000256" key="2">
    <source>
        <dbReference type="ARBA" id="ARBA00023043"/>
    </source>
</evidence>
<evidence type="ECO:0000256" key="1">
    <source>
        <dbReference type="ARBA" id="ARBA00022737"/>
    </source>
</evidence>
<dbReference type="PROSITE" id="PS50088">
    <property type="entry name" value="ANK_REPEAT"/>
    <property type="match status" value="2"/>
</dbReference>
<accession>A0AB74CFP3</accession>
<dbReference type="PANTHER" id="PTHR24198">
    <property type="entry name" value="ANKYRIN REPEAT AND PROTEIN KINASE DOMAIN-CONTAINING PROTEIN"/>
    <property type="match status" value="1"/>
</dbReference>
<comment type="caution">
    <text evidence="4">The sequence shown here is derived from an EMBL/GenBank/DDBJ whole genome shotgun (WGS) entry which is preliminary data.</text>
</comment>
<keyword evidence="1" id="KW-0677">Repeat</keyword>
<sequence>MSLSQYSLQRRKDVTKLHILAYFGIDQLLERFLRGKLDINAKDNHGTAALHWAVRNGHKAMVKLLVNNKNTNINAKDSYGRTALHWAARSANKDIMSLLL</sequence>
<dbReference type="SMART" id="SM00248">
    <property type="entry name" value="ANK"/>
    <property type="match status" value="2"/>
</dbReference>
<dbReference type="Gene3D" id="1.25.40.20">
    <property type="entry name" value="Ankyrin repeat-containing domain"/>
    <property type="match status" value="1"/>
</dbReference>
<dbReference type="InterPro" id="IPR036770">
    <property type="entry name" value="Ankyrin_rpt-contain_sf"/>
</dbReference>
<dbReference type="PANTHER" id="PTHR24198:SF165">
    <property type="entry name" value="ANKYRIN REPEAT-CONTAINING PROTEIN-RELATED"/>
    <property type="match status" value="1"/>
</dbReference>
<proteinExistence type="predicted"/>
<protein>
    <recommendedName>
        <fullName evidence="6">Ankyrin repeat-containing domain protein</fullName>
    </recommendedName>
</protein>
<feature type="repeat" description="ANK" evidence="3">
    <location>
        <begin position="79"/>
        <end position="100"/>
    </location>
</feature>
<keyword evidence="2 3" id="KW-0040">ANK repeat</keyword>
<name>A0AB74CFP3_ASPFL</name>
<dbReference type="EMBL" id="QQZZ01000038">
    <property type="protein sequence ID" value="RMZ45464.1"/>
    <property type="molecule type" value="Genomic_DNA"/>
</dbReference>
<dbReference type="SUPFAM" id="SSF48403">
    <property type="entry name" value="Ankyrin repeat"/>
    <property type="match status" value="1"/>
</dbReference>
<reference evidence="4 5" key="1">
    <citation type="submission" date="2018-07" db="EMBL/GenBank/DDBJ databases">
        <title>Identification of spontaneous genetic mutation associated with occurrence of a yellow conidial color mutant of Aspergillus flavus.</title>
        <authorList>
            <person name="Chang P.-K."/>
            <person name="Mack B.M."/>
            <person name="Scharfenstein L."/>
            <person name="Gilbert M.K."/>
        </authorList>
    </citation>
    <scope>NUCLEOTIDE SEQUENCE [LARGE SCALE GENOMIC DNA]</scope>
    <source>
        <strain evidence="4 5">CA14</strain>
    </source>
</reference>
<organism evidence="4 5">
    <name type="scientific">Aspergillus flavus</name>
    <dbReference type="NCBI Taxonomy" id="5059"/>
    <lineage>
        <taxon>Eukaryota</taxon>
        <taxon>Fungi</taxon>
        <taxon>Dikarya</taxon>
        <taxon>Ascomycota</taxon>
        <taxon>Pezizomycotina</taxon>
        <taxon>Eurotiomycetes</taxon>
        <taxon>Eurotiomycetidae</taxon>
        <taxon>Eurotiales</taxon>
        <taxon>Aspergillaceae</taxon>
        <taxon>Aspergillus</taxon>
        <taxon>Aspergillus subgen. Circumdati</taxon>
    </lineage>
</organism>
<evidence type="ECO:0000313" key="4">
    <source>
        <dbReference type="EMBL" id="RMZ45464.1"/>
    </source>
</evidence>
<dbReference type="Pfam" id="PF12796">
    <property type="entry name" value="Ank_2"/>
    <property type="match status" value="1"/>
</dbReference>
<evidence type="ECO:0008006" key="6">
    <source>
        <dbReference type="Google" id="ProtNLM"/>
    </source>
</evidence>